<reference evidence="3" key="2">
    <citation type="submission" date="2015-01" db="EMBL/GenBank/DDBJ databases">
        <title>Evolutionary Origins and Diversification of the Mycorrhizal Mutualists.</title>
        <authorList>
            <consortium name="DOE Joint Genome Institute"/>
            <consortium name="Mycorrhizal Genomics Consortium"/>
            <person name="Kohler A."/>
            <person name="Kuo A."/>
            <person name="Nagy L.G."/>
            <person name="Floudas D."/>
            <person name="Copeland A."/>
            <person name="Barry K.W."/>
            <person name="Cichocki N."/>
            <person name="Veneault-Fourrey C."/>
            <person name="LaButti K."/>
            <person name="Lindquist E.A."/>
            <person name="Lipzen A."/>
            <person name="Lundell T."/>
            <person name="Morin E."/>
            <person name="Murat C."/>
            <person name="Riley R."/>
            <person name="Ohm R."/>
            <person name="Sun H."/>
            <person name="Tunlid A."/>
            <person name="Henrissat B."/>
            <person name="Grigoriev I.V."/>
            <person name="Hibbett D.S."/>
            <person name="Martin F."/>
        </authorList>
    </citation>
    <scope>NUCLEOTIDE SEQUENCE [LARGE SCALE GENOMIC DNA]</scope>
    <source>
        <strain evidence="3">LaAM-08-1</strain>
    </source>
</reference>
<evidence type="ECO:0000313" key="3">
    <source>
        <dbReference type="Proteomes" id="UP000054477"/>
    </source>
</evidence>
<dbReference type="PANTHER" id="PTHR31912">
    <property type="entry name" value="IP13529P"/>
    <property type="match status" value="1"/>
</dbReference>
<dbReference type="OrthoDB" id="2506088at2759"/>
<dbReference type="PANTHER" id="PTHR31912:SF34">
    <property type="entry name" value="NOTOCHORD-RELATED PROTEIN"/>
    <property type="match status" value="1"/>
</dbReference>
<organism evidence="2 3">
    <name type="scientific">Laccaria amethystina LaAM-08-1</name>
    <dbReference type="NCBI Taxonomy" id="1095629"/>
    <lineage>
        <taxon>Eukaryota</taxon>
        <taxon>Fungi</taxon>
        <taxon>Dikarya</taxon>
        <taxon>Basidiomycota</taxon>
        <taxon>Agaricomycotina</taxon>
        <taxon>Agaricomycetes</taxon>
        <taxon>Agaricomycetidae</taxon>
        <taxon>Agaricales</taxon>
        <taxon>Agaricineae</taxon>
        <taxon>Hydnangiaceae</taxon>
        <taxon>Laccaria</taxon>
    </lineage>
</organism>
<proteinExistence type="predicted"/>
<keyword evidence="3" id="KW-1185">Reference proteome</keyword>
<dbReference type="EMBL" id="KN838571">
    <property type="protein sequence ID" value="KIK04232.1"/>
    <property type="molecule type" value="Genomic_DNA"/>
</dbReference>
<feature type="region of interest" description="Disordered" evidence="1">
    <location>
        <begin position="1071"/>
        <end position="1118"/>
    </location>
</feature>
<evidence type="ECO:0000313" key="2">
    <source>
        <dbReference type="EMBL" id="KIK04232.1"/>
    </source>
</evidence>
<accession>A0A0C9Y2C6</accession>
<dbReference type="Proteomes" id="UP000054477">
    <property type="component" value="Unassembled WGS sequence"/>
</dbReference>
<name>A0A0C9Y2C6_9AGAR</name>
<gene>
    <name evidence="2" type="ORF">K443DRAFT_93368</name>
</gene>
<reference evidence="2 3" key="1">
    <citation type="submission" date="2014-04" db="EMBL/GenBank/DDBJ databases">
        <authorList>
            <consortium name="DOE Joint Genome Institute"/>
            <person name="Kuo A."/>
            <person name="Kohler A."/>
            <person name="Nagy L.G."/>
            <person name="Floudas D."/>
            <person name="Copeland A."/>
            <person name="Barry K.W."/>
            <person name="Cichocki N."/>
            <person name="Veneault-Fourrey C."/>
            <person name="LaButti K."/>
            <person name="Lindquist E.A."/>
            <person name="Lipzen A."/>
            <person name="Lundell T."/>
            <person name="Morin E."/>
            <person name="Murat C."/>
            <person name="Sun H."/>
            <person name="Tunlid A."/>
            <person name="Henrissat B."/>
            <person name="Grigoriev I.V."/>
            <person name="Hibbett D.S."/>
            <person name="Martin F."/>
            <person name="Nordberg H.P."/>
            <person name="Cantor M.N."/>
            <person name="Hua S.X."/>
        </authorList>
    </citation>
    <scope>NUCLEOTIDE SEQUENCE [LARGE SCALE GENOMIC DNA]</scope>
    <source>
        <strain evidence="2 3">LaAM-08-1</strain>
    </source>
</reference>
<dbReference type="HOGENOM" id="CLU_004591_2_0_1"/>
<protein>
    <submittedName>
        <fullName evidence="2">Unplaced genomic scaffold K443scaffold_36, whole genome shotgun sequence</fullName>
    </submittedName>
</protein>
<feature type="compositionally biased region" description="Acidic residues" evidence="1">
    <location>
        <begin position="1106"/>
        <end position="1118"/>
    </location>
</feature>
<evidence type="ECO:0000256" key="1">
    <source>
        <dbReference type="SAM" id="MobiDB-lite"/>
    </source>
</evidence>
<dbReference type="AlphaFoldDB" id="A0A0C9Y2C6"/>
<sequence length="1118" mass="126388">MDFIILSSTIQSEVPATARAPQPTEEEQGLWHRYAFGNEVFDAGIDHTAAEAEERKRLEREANDFDLWHGADFLPEEDPNDGELLLDELEQDDILSELLRNARLNAPDAADLLAEEPRGASEPKIGDAWSPYESKMMFLLDTLDNLPRMRVSNSLMNVFLWILREGGARDVPSLYHLRKVQASLRKSTGVPTTQHKSPKGNIYSMNDPRTLVAMDWANPAVCNHIRRYPVIPRNGVISEVYHAQKWRKDVDRHTLSPMYDAGNCHYYIDEVARLKNGTFVIPVRWLEDEDGNVCADSYAVMFDQQCVANVVDSETIVVQASDFQNNFLDLKDMSLLPTWSSQAIESGHPARMPNPDRALAEGDPLYTSWIDVFGDDVSGNRSKSWNKHLNIYINHRNLPRKFLQQEFHTHFVSTSPVASITEQFHGIKQVIESTHKKPVKVRHGTSGTQMRFKINVNCGPGDNPVQSEVCGHIGVNGNQLCRKCHAGGTHEVKASDEGFHSLFEPGKGRSAEEIVSEVEYQVQLACLGIAQHVQNQQTKTGIKDAYTQYWIDYLIDRARTLHKEHPGRTTADIQVELLTWVQEHKSEIYNPFLKLDGFDAAVDTPVEILHTILLGIVKYLWHGSHTTWTVNQKQIYSVRLQSTDTSGLSIHAIRANYIMQYANSLIGRQFKTIAQVNVFHVYDLVDPIRFLLTKAVGELTALLWMPEIPNMEEYLSDVEIAAANVLDLFALIDPSKMTSKLKLHLLVHLKADILRFGPLVGVATETFECFNAIFRFCSIYSNHLAPSRDIAFQLASQEVLKHRLTGGWWPARDGEWKRPGPSVRNFMQDHPTLQAHLGWTRNETPVNGSFRLEPLKRDASQKVESRKCIPWLQTQGAKAVNSSEGIESQWMACRFAIAGSGDECLVGSWVFATSPFNSRQSVTGRIIEILAESEGKRAVVVVDVFEVRSTRHEIFGMPMLARRDEETVYVVIPSTNIGFLYNVQHDCPLAKCTASGKQPLMQERVESGLFKSYMEHKPIERFVVNTHGFHNAHRLRMVLERSLVVPILLYPLEIRKAKHTEIARSLQATQKAKHEARAARKKKEPMSAVDNAGSVIPTKRMRSEMEAEADDTEMATQA</sequence>
<dbReference type="STRING" id="1095629.A0A0C9Y2C6"/>